<evidence type="ECO:0000313" key="1">
    <source>
        <dbReference type="EMBL" id="ODN70585.1"/>
    </source>
</evidence>
<sequence length="194" mass="20988">MTGLVGYIGYGSLVNRATLRTDFVDLVPCRLRGWRRGWRHRILRTSGHTQTVLTAVPDAVAEIDAVIVVDRLENLPLVDARERGYDRLPVAADKVTVGGPIPSGLDLHVYVSKAPWTGPPADSHPIPLSYVDAVAGGYRAVFGEEGLAGFFTSTIGWDVPMLDDRATPTYPRAVARDPALEAMVDAAIAARRLS</sequence>
<dbReference type="EMBL" id="MCRJ01000045">
    <property type="protein sequence ID" value="ODN70585.1"/>
    <property type="molecule type" value="Genomic_DNA"/>
</dbReference>
<evidence type="ECO:0008006" key="3">
    <source>
        <dbReference type="Google" id="ProtNLM"/>
    </source>
</evidence>
<organism evidence="1 2">
    <name type="scientific">Methylobrevis pamukkalensis</name>
    <dbReference type="NCBI Taxonomy" id="1439726"/>
    <lineage>
        <taxon>Bacteria</taxon>
        <taxon>Pseudomonadati</taxon>
        <taxon>Pseudomonadota</taxon>
        <taxon>Alphaproteobacteria</taxon>
        <taxon>Hyphomicrobiales</taxon>
        <taxon>Pleomorphomonadaceae</taxon>
        <taxon>Methylobrevis</taxon>
    </lineage>
</organism>
<reference evidence="1 2" key="1">
    <citation type="submission" date="2016-07" db="EMBL/GenBank/DDBJ databases">
        <title>Draft Genome Sequence of Methylobrevis pamukkalensis PK2.</title>
        <authorList>
            <person name="Vasilenko O.V."/>
            <person name="Doronina N.V."/>
            <person name="Shmareva M.N."/>
            <person name="Tarlachkov S.V."/>
            <person name="Mustakhimov I."/>
            <person name="Trotsenko Y.A."/>
        </authorList>
    </citation>
    <scope>NUCLEOTIDE SEQUENCE [LARGE SCALE GENOMIC DNA]</scope>
    <source>
        <strain evidence="1 2">PK2</strain>
    </source>
</reference>
<accession>A0A1E3H376</accession>
<dbReference type="AlphaFoldDB" id="A0A1E3H376"/>
<protein>
    <recommendedName>
        <fullName evidence="3">Gamma-glutamylcyclotransferase AIG2-like domain-containing protein</fullName>
    </recommendedName>
</protein>
<gene>
    <name evidence="1" type="ORF">A6302_02073</name>
</gene>
<dbReference type="Gene3D" id="3.10.490.10">
    <property type="entry name" value="Gamma-glutamyl cyclotransferase-like"/>
    <property type="match status" value="1"/>
</dbReference>
<dbReference type="Proteomes" id="UP000094622">
    <property type="component" value="Unassembled WGS sequence"/>
</dbReference>
<proteinExistence type="predicted"/>
<comment type="caution">
    <text evidence="1">The sequence shown here is derived from an EMBL/GenBank/DDBJ whole genome shotgun (WGS) entry which is preliminary data.</text>
</comment>
<evidence type="ECO:0000313" key="2">
    <source>
        <dbReference type="Proteomes" id="UP000094622"/>
    </source>
</evidence>
<name>A0A1E3H376_9HYPH</name>
<dbReference type="RefSeq" id="WP_069306800.1">
    <property type="nucleotide sequence ID" value="NZ_MCRJ01000045.1"/>
</dbReference>
<dbReference type="PATRIC" id="fig|1439726.3.peg.2191"/>
<dbReference type="OrthoDB" id="5567366at2"/>
<keyword evidence="2" id="KW-1185">Reference proteome</keyword>